<dbReference type="EMBL" id="JACJTE010000062">
    <property type="protein sequence ID" value="MBD2564916.1"/>
    <property type="molecule type" value="Genomic_DNA"/>
</dbReference>
<gene>
    <name evidence="1" type="ORF">H6G95_30930</name>
</gene>
<proteinExistence type="predicted"/>
<organism evidence="1 2">
    <name type="scientific">Nostoc linckia FACHB-391</name>
    <dbReference type="NCBI Taxonomy" id="2692906"/>
    <lineage>
        <taxon>Bacteria</taxon>
        <taxon>Bacillati</taxon>
        <taxon>Cyanobacteriota</taxon>
        <taxon>Cyanophyceae</taxon>
        <taxon>Nostocales</taxon>
        <taxon>Nostocaceae</taxon>
        <taxon>Nostoc</taxon>
    </lineage>
</organism>
<dbReference type="Proteomes" id="UP000604661">
    <property type="component" value="Unassembled WGS sequence"/>
</dbReference>
<name>A0ABR8F4L6_NOSLI</name>
<comment type="caution">
    <text evidence="1">The sequence shown here is derived from an EMBL/GenBank/DDBJ whole genome shotgun (WGS) entry which is preliminary data.</text>
</comment>
<dbReference type="RefSeq" id="WP_190901298.1">
    <property type="nucleotide sequence ID" value="NZ_JACJTE010000062.1"/>
</dbReference>
<protein>
    <recommendedName>
        <fullName evidence="3">Fibronectin type-III domain-containing protein</fullName>
    </recommendedName>
</protein>
<accession>A0ABR8F4L6</accession>
<evidence type="ECO:0000313" key="2">
    <source>
        <dbReference type="Proteomes" id="UP000604661"/>
    </source>
</evidence>
<evidence type="ECO:0008006" key="3">
    <source>
        <dbReference type="Google" id="ProtNLM"/>
    </source>
</evidence>
<reference evidence="1 2" key="1">
    <citation type="journal article" date="2020" name="ISME J.">
        <title>Comparative genomics reveals insights into cyanobacterial evolution and habitat adaptation.</title>
        <authorList>
            <person name="Chen M.Y."/>
            <person name="Teng W.K."/>
            <person name="Zhao L."/>
            <person name="Hu C.X."/>
            <person name="Zhou Y.K."/>
            <person name="Han B.P."/>
            <person name="Song L.R."/>
            <person name="Shu W.S."/>
        </authorList>
    </citation>
    <scope>NUCLEOTIDE SEQUENCE [LARGE SCALE GENOMIC DNA]</scope>
    <source>
        <strain evidence="1 2">FACHB-391</strain>
    </source>
</reference>
<evidence type="ECO:0000313" key="1">
    <source>
        <dbReference type="EMBL" id="MBD2564916.1"/>
    </source>
</evidence>
<keyword evidence="2" id="KW-1185">Reference proteome</keyword>
<sequence length="342" mass="37882">MQSLLNRRKKKVFKLQVAALVLILPSILLLSSISSAGSRTQSVAVIKSGCRKFIGRVSSSGDLHLPSGSRLCQGDRINPVKGATVKVLCYLNGNFVYLKHSTVFKEPDTCTVPQEIAELCTGLNPSNCYNPKGAGEEKEEAPTLISPYGSSMLSTRPQISWSAVSNATNYTVIVKGYEFYWEATVDQKTTTLAYPKEQIELQLGNTYKITVIANRGGSLISSEPLVISVLPEKDQKEIAYKVKQINELNLPPDEAAFLDLDAVFMSKSLLNESIETLKARVAAGSQNPTLYRVLADRYLEAWLPNEALRNYQVANELAKRTRNSDELARVQEGLKLVEWHNR</sequence>